<feature type="region of interest" description="Disordered" evidence="1">
    <location>
        <begin position="88"/>
        <end position="109"/>
    </location>
</feature>
<protein>
    <recommendedName>
        <fullName evidence="4">DUF937 domain-containing protein</fullName>
    </recommendedName>
</protein>
<dbReference type="RefSeq" id="WP_242378237.1">
    <property type="nucleotide sequence ID" value="NZ_JAKRKC020000001.1"/>
</dbReference>
<dbReference type="EMBL" id="JAKRKC020000001">
    <property type="protein sequence ID" value="MCK2213599.1"/>
    <property type="molecule type" value="Genomic_DNA"/>
</dbReference>
<comment type="caution">
    <text evidence="2">The sequence shown here is derived from an EMBL/GenBank/DDBJ whole genome shotgun (WGS) entry which is preliminary data.</text>
</comment>
<name>A0ABT0FMX9_9ACTN</name>
<evidence type="ECO:0000313" key="2">
    <source>
        <dbReference type="EMBL" id="MCK2213599.1"/>
    </source>
</evidence>
<proteinExistence type="predicted"/>
<reference evidence="2 3" key="1">
    <citation type="submission" date="2022-04" db="EMBL/GenBank/DDBJ databases">
        <title>Genome draft of Actinomadura sp. ATCC 31491.</title>
        <authorList>
            <person name="Shi X."/>
            <person name="Du Y."/>
        </authorList>
    </citation>
    <scope>NUCLEOTIDE SEQUENCE [LARGE SCALE GENOMIC DNA]</scope>
    <source>
        <strain evidence="2 3">ATCC 31491</strain>
    </source>
</reference>
<evidence type="ECO:0000313" key="3">
    <source>
        <dbReference type="Proteomes" id="UP001317259"/>
    </source>
</evidence>
<gene>
    <name evidence="2" type="ORF">MF672_007295</name>
</gene>
<sequence length="387" mass="37158">MAAALAVPAQAEVQYDTARSAPADSPGGGASVAGSPLGGLLGGLVGGGASGGLLGGLLGGGKAKSGAQSGGGQATRELTEAEKDALAEGKQNGTMAWPETPNSAEDATSTGRAIPELSPILSGIPLGGGGLTESLPVLTGASRMAAPTGTAVRQSKSAPAAKDAAGAEHGPFHIVTGLVRNTLGAVSKLQSSGMLDGAGLPGMTGGGTGNGLPINGMHGLSDQTVSGLTGGLTGGVTGGSPLDALAGPVAGLTTAPLGALSAAPMSGLPVGGLMASPARNFDSLSGGATRSGLAQAALRALPYKNKSELAPVIGQVAPAETAAVAELLPATAQNTTVEELTPLAADAGAFVETNGTKVAGGYTDVMTALGWTTDALTSSVRDTWNRD</sequence>
<evidence type="ECO:0000256" key="1">
    <source>
        <dbReference type="SAM" id="MobiDB-lite"/>
    </source>
</evidence>
<dbReference type="Proteomes" id="UP001317259">
    <property type="component" value="Unassembled WGS sequence"/>
</dbReference>
<keyword evidence="3" id="KW-1185">Reference proteome</keyword>
<organism evidence="2 3">
    <name type="scientific">Actinomadura luzonensis</name>
    <dbReference type="NCBI Taxonomy" id="2805427"/>
    <lineage>
        <taxon>Bacteria</taxon>
        <taxon>Bacillati</taxon>
        <taxon>Actinomycetota</taxon>
        <taxon>Actinomycetes</taxon>
        <taxon>Streptosporangiales</taxon>
        <taxon>Thermomonosporaceae</taxon>
        <taxon>Actinomadura</taxon>
    </lineage>
</organism>
<feature type="compositionally biased region" description="Polar residues" evidence="1">
    <location>
        <begin position="100"/>
        <end position="109"/>
    </location>
</feature>
<accession>A0ABT0FMX9</accession>
<evidence type="ECO:0008006" key="4">
    <source>
        <dbReference type="Google" id="ProtNLM"/>
    </source>
</evidence>